<dbReference type="AlphaFoldDB" id="A0A0A8ZM01"/>
<protein>
    <submittedName>
        <fullName evidence="1">Uncharacterized protein</fullName>
    </submittedName>
</protein>
<evidence type="ECO:0000313" key="1">
    <source>
        <dbReference type="EMBL" id="JAD37770.1"/>
    </source>
</evidence>
<reference evidence="1" key="1">
    <citation type="submission" date="2014-09" db="EMBL/GenBank/DDBJ databases">
        <authorList>
            <person name="Magalhaes I.L.F."/>
            <person name="Oliveira U."/>
            <person name="Santos F.R."/>
            <person name="Vidigal T.H.D.A."/>
            <person name="Brescovit A.D."/>
            <person name="Santos A.J."/>
        </authorList>
    </citation>
    <scope>NUCLEOTIDE SEQUENCE</scope>
    <source>
        <tissue evidence="1">Shoot tissue taken approximately 20 cm above the soil surface</tissue>
    </source>
</reference>
<accession>A0A0A8ZM01</accession>
<sequence>MILLECWFWRFQDQHEMGVRHLRSAGPSRSSRERVTETRGLVFAEQDHSMYA</sequence>
<organism evidence="1">
    <name type="scientific">Arundo donax</name>
    <name type="common">Giant reed</name>
    <name type="synonym">Donax arundinaceus</name>
    <dbReference type="NCBI Taxonomy" id="35708"/>
    <lineage>
        <taxon>Eukaryota</taxon>
        <taxon>Viridiplantae</taxon>
        <taxon>Streptophyta</taxon>
        <taxon>Embryophyta</taxon>
        <taxon>Tracheophyta</taxon>
        <taxon>Spermatophyta</taxon>
        <taxon>Magnoliopsida</taxon>
        <taxon>Liliopsida</taxon>
        <taxon>Poales</taxon>
        <taxon>Poaceae</taxon>
        <taxon>PACMAD clade</taxon>
        <taxon>Arundinoideae</taxon>
        <taxon>Arundineae</taxon>
        <taxon>Arundo</taxon>
    </lineage>
</organism>
<name>A0A0A8ZM01_ARUDO</name>
<reference evidence="1" key="2">
    <citation type="journal article" date="2015" name="Data Brief">
        <title>Shoot transcriptome of the giant reed, Arundo donax.</title>
        <authorList>
            <person name="Barrero R.A."/>
            <person name="Guerrero F.D."/>
            <person name="Moolhuijzen P."/>
            <person name="Goolsby J.A."/>
            <person name="Tidwell J."/>
            <person name="Bellgard S.E."/>
            <person name="Bellgard M.I."/>
        </authorList>
    </citation>
    <scope>NUCLEOTIDE SEQUENCE</scope>
    <source>
        <tissue evidence="1">Shoot tissue taken approximately 20 cm above the soil surface</tissue>
    </source>
</reference>
<dbReference type="EMBL" id="GBRH01260125">
    <property type="protein sequence ID" value="JAD37770.1"/>
    <property type="molecule type" value="Transcribed_RNA"/>
</dbReference>
<proteinExistence type="predicted"/>